<keyword evidence="4" id="KW-0336">GPI-anchor</keyword>
<evidence type="ECO:0000256" key="8">
    <source>
        <dbReference type="ARBA" id="ARBA00023288"/>
    </source>
</evidence>
<reference evidence="11" key="1">
    <citation type="submission" date="2020-08" db="EMBL/GenBank/DDBJ databases">
        <title>Plant Genome Project.</title>
        <authorList>
            <person name="Zhang R.-G."/>
        </authorList>
    </citation>
    <scope>NUCLEOTIDE SEQUENCE</scope>
    <source>
        <strain evidence="11">WSP0</strain>
        <tissue evidence="11">Leaf</tissue>
    </source>
</reference>
<dbReference type="InterPro" id="IPR036312">
    <property type="entry name" value="Bifun_inhib/LTP/seed_sf"/>
</dbReference>
<evidence type="ECO:0000256" key="6">
    <source>
        <dbReference type="ARBA" id="ARBA00023157"/>
    </source>
</evidence>
<evidence type="ECO:0000313" key="11">
    <source>
        <dbReference type="EMBL" id="KAG5555503.1"/>
    </source>
</evidence>
<evidence type="ECO:0000256" key="7">
    <source>
        <dbReference type="ARBA" id="ARBA00023180"/>
    </source>
</evidence>
<sequence>MGSIIPATIILAVVLLIGAHVSSDIVEDKRECQDQLIALAPCLNYVSGDLKTPSPTCCTELRQKYNSTERCLCLLVKDRNDPGLGIKINGTLALTLPYICRAHANISHCPGLLHLAPGSPDAQIFEDFARSLAANSSYADAGSGGLYHLCINFSHFFISSYASCV</sequence>
<keyword evidence="7" id="KW-0325">Glycoprotein</keyword>
<dbReference type="AlphaFoldDB" id="A0AAV6KSB2"/>
<feature type="chain" id="PRO_5043540559" description="Bifunctional inhibitor/plant lipid transfer protein/seed storage helical domain-containing protein" evidence="9">
    <location>
        <begin position="24"/>
        <end position="165"/>
    </location>
</feature>
<gene>
    <name evidence="11" type="ORF">RHGRI_006222</name>
</gene>
<evidence type="ECO:0000256" key="9">
    <source>
        <dbReference type="SAM" id="SignalP"/>
    </source>
</evidence>
<feature type="domain" description="Bifunctional inhibitor/plant lipid transfer protein/seed storage helical" evidence="10">
    <location>
        <begin position="32"/>
        <end position="109"/>
    </location>
</feature>
<dbReference type="Gene3D" id="1.10.110.10">
    <property type="entry name" value="Plant lipid-transfer and hydrophobic proteins"/>
    <property type="match status" value="1"/>
</dbReference>
<dbReference type="Proteomes" id="UP000823749">
    <property type="component" value="Chromosome 3"/>
</dbReference>
<organism evidence="11 12">
    <name type="scientific">Rhododendron griersonianum</name>
    <dbReference type="NCBI Taxonomy" id="479676"/>
    <lineage>
        <taxon>Eukaryota</taxon>
        <taxon>Viridiplantae</taxon>
        <taxon>Streptophyta</taxon>
        <taxon>Embryophyta</taxon>
        <taxon>Tracheophyta</taxon>
        <taxon>Spermatophyta</taxon>
        <taxon>Magnoliopsida</taxon>
        <taxon>eudicotyledons</taxon>
        <taxon>Gunneridae</taxon>
        <taxon>Pentapetalae</taxon>
        <taxon>asterids</taxon>
        <taxon>Ericales</taxon>
        <taxon>Ericaceae</taxon>
        <taxon>Ericoideae</taxon>
        <taxon>Rhodoreae</taxon>
        <taxon>Rhododendron</taxon>
    </lineage>
</organism>
<keyword evidence="8" id="KW-0449">Lipoprotein</keyword>
<comment type="caution">
    <text evidence="11">The sequence shown here is derived from an EMBL/GenBank/DDBJ whole genome shotgun (WGS) entry which is preliminary data.</text>
</comment>
<evidence type="ECO:0000259" key="10">
    <source>
        <dbReference type="SMART" id="SM00499"/>
    </source>
</evidence>
<dbReference type="GO" id="GO:0098552">
    <property type="term" value="C:side of membrane"/>
    <property type="evidence" value="ECO:0007669"/>
    <property type="project" value="UniProtKB-KW"/>
</dbReference>
<dbReference type="EMBL" id="JACTNZ010000003">
    <property type="protein sequence ID" value="KAG5555503.1"/>
    <property type="molecule type" value="Genomic_DNA"/>
</dbReference>
<evidence type="ECO:0000256" key="3">
    <source>
        <dbReference type="ARBA" id="ARBA00022475"/>
    </source>
</evidence>
<dbReference type="FunFam" id="1.10.110.10:FF:000001">
    <property type="entry name" value="Bifunctional inhibitor/lipid-transfer protein/seed storage 2S albumin superfamily protein"/>
    <property type="match status" value="1"/>
</dbReference>
<dbReference type="GO" id="GO:0005886">
    <property type="term" value="C:plasma membrane"/>
    <property type="evidence" value="ECO:0007669"/>
    <property type="project" value="UniProtKB-SubCell"/>
</dbReference>
<dbReference type="CDD" id="cd00010">
    <property type="entry name" value="AAI_LTSS"/>
    <property type="match status" value="1"/>
</dbReference>
<evidence type="ECO:0000256" key="4">
    <source>
        <dbReference type="ARBA" id="ARBA00022622"/>
    </source>
</evidence>
<dbReference type="InterPro" id="IPR016140">
    <property type="entry name" value="Bifunc_inhib/LTP/seed_store"/>
</dbReference>
<dbReference type="InterPro" id="IPR043325">
    <property type="entry name" value="LTSS"/>
</dbReference>
<keyword evidence="6" id="KW-1015">Disulfide bond</keyword>
<feature type="signal peptide" evidence="9">
    <location>
        <begin position="1"/>
        <end position="23"/>
    </location>
</feature>
<dbReference type="Pfam" id="PF14368">
    <property type="entry name" value="LTP_2"/>
    <property type="match status" value="1"/>
</dbReference>
<proteinExistence type="inferred from homology"/>
<evidence type="ECO:0000256" key="1">
    <source>
        <dbReference type="ARBA" id="ARBA00004609"/>
    </source>
</evidence>
<keyword evidence="3" id="KW-1003">Cell membrane</keyword>
<keyword evidence="12" id="KW-1185">Reference proteome</keyword>
<protein>
    <recommendedName>
        <fullName evidence="10">Bifunctional inhibitor/plant lipid transfer protein/seed storage helical domain-containing protein</fullName>
    </recommendedName>
</protein>
<comment type="subcellular location">
    <subcellularLocation>
        <location evidence="1">Cell membrane</location>
        <topology evidence="1">Lipid-anchor</topology>
        <topology evidence="1">GPI-anchor</topology>
    </subcellularLocation>
</comment>
<evidence type="ECO:0000256" key="2">
    <source>
        <dbReference type="ARBA" id="ARBA00009748"/>
    </source>
</evidence>
<dbReference type="PANTHER" id="PTHR33044">
    <property type="entry name" value="BIFUNCTIONAL INHIBITOR/LIPID-TRANSFER PROTEIN/SEED STORAGE 2S ALBUMIN SUPERFAMILY PROTEIN-RELATED"/>
    <property type="match status" value="1"/>
</dbReference>
<keyword evidence="4" id="KW-0472">Membrane</keyword>
<dbReference type="SMART" id="SM00499">
    <property type="entry name" value="AAI"/>
    <property type="match status" value="1"/>
</dbReference>
<comment type="similarity">
    <text evidence="2">Belongs to the plant LTP family.</text>
</comment>
<keyword evidence="5 9" id="KW-0732">Signal</keyword>
<evidence type="ECO:0000313" key="12">
    <source>
        <dbReference type="Proteomes" id="UP000823749"/>
    </source>
</evidence>
<name>A0AAV6KSB2_9ERIC</name>
<dbReference type="SUPFAM" id="SSF47699">
    <property type="entry name" value="Bifunctional inhibitor/lipid-transfer protein/seed storage 2S albumin"/>
    <property type="match status" value="1"/>
</dbReference>
<accession>A0AAV6KSB2</accession>
<evidence type="ECO:0000256" key="5">
    <source>
        <dbReference type="ARBA" id="ARBA00022729"/>
    </source>
</evidence>